<dbReference type="InterPro" id="IPR027417">
    <property type="entry name" value="P-loop_NTPase"/>
</dbReference>
<dbReference type="EMBL" id="BMQX01000016">
    <property type="protein sequence ID" value="GGQ22806.1"/>
    <property type="molecule type" value="Genomic_DNA"/>
</dbReference>
<organism evidence="2 3">
    <name type="scientific">Shewanella litoralis</name>
    <dbReference type="NCBI Taxonomy" id="2282700"/>
    <lineage>
        <taxon>Bacteria</taxon>
        <taxon>Pseudomonadati</taxon>
        <taxon>Pseudomonadota</taxon>
        <taxon>Gammaproteobacteria</taxon>
        <taxon>Alteromonadales</taxon>
        <taxon>Shewanellaceae</taxon>
        <taxon>Shewanella</taxon>
    </lineage>
</organism>
<name>A0ABQ2REM8_9GAMM</name>
<evidence type="ECO:0000259" key="1">
    <source>
        <dbReference type="PROSITE" id="PS50965"/>
    </source>
</evidence>
<dbReference type="InterPro" id="IPR011528">
    <property type="entry name" value="NERD"/>
</dbReference>
<dbReference type="Pfam" id="PF09848">
    <property type="entry name" value="SLFN-g3_helicase"/>
    <property type="match status" value="1"/>
</dbReference>
<keyword evidence="3" id="KW-1185">Reference proteome</keyword>
<comment type="caution">
    <text evidence="2">The sequence shown here is derived from an EMBL/GenBank/DDBJ whole genome shotgun (WGS) entry which is preliminary data.</text>
</comment>
<dbReference type="Proteomes" id="UP000619118">
    <property type="component" value="Unassembled WGS sequence"/>
</dbReference>
<sequence>MKMNPMIVHKFESKAEEKLFPLFEKTELESATVFHSLNIPKHERKQFAEADFVVVSTLGVIILEVKGGRVSVKQGVWFTKDGAGNINKLKESPLNQAKSAWEAIRNMLSEKSLGIDLNKVNFGFGVMFPDVKMGDIGIELAKEEVFDAINWDRKNLGRWLEKLYKHWSKKTKKTERLTVHEVEVLCSALRSEFDREKSLLAEVGDSWEQMISLTDQQYFAVDMILANDQVVIEGGAGTGKTLVAARACEILDAKDVSVLFVCRSPVLASFVKGRLSRTRVHVINFASLKSRVEKGDIPKFTALVIDEGQDMLDIDSIEVLDRLFDGGLSKGCWYFFMDPNNQGSLYADIDRSALDYLKDCSFKIPLKRNCRNTRQIAEHTLMYTGGDIGNCPINADGLPVIWKNLNYDSEQAQIELIETQLDQWINEESVSPGDITLLSPCTYEDSVAHKLDKRWRRKIVVINESFGERWMDTQLLFSNIRDFKGLENRYVMLIDNDVLVEQPYSINLLYVAMTRANAVLWMAIPNNKKAWFDQQRIDNALSVLEYAKVKRNG</sequence>
<dbReference type="SUPFAM" id="SSF52540">
    <property type="entry name" value="P-loop containing nucleoside triphosphate hydrolases"/>
    <property type="match status" value="1"/>
</dbReference>
<dbReference type="PROSITE" id="PS50965">
    <property type="entry name" value="NERD"/>
    <property type="match status" value="1"/>
</dbReference>
<evidence type="ECO:0000313" key="2">
    <source>
        <dbReference type="EMBL" id="GGQ22806.1"/>
    </source>
</evidence>
<dbReference type="Gene3D" id="3.40.50.300">
    <property type="entry name" value="P-loop containing nucleotide triphosphate hydrolases"/>
    <property type="match status" value="2"/>
</dbReference>
<evidence type="ECO:0000313" key="3">
    <source>
        <dbReference type="Proteomes" id="UP000619118"/>
    </source>
</evidence>
<dbReference type="Pfam" id="PF13538">
    <property type="entry name" value="UvrD_C_2"/>
    <property type="match status" value="1"/>
</dbReference>
<protein>
    <recommendedName>
        <fullName evidence="1">NERD domain-containing protein</fullName>
    </recommendedName>
</protein>
<proteinExistence type="predicted"/>
<accession>A0ABQ2REM8</accession>
<gene>
    <name evidence="2" type="ORF">GCM10009411_23560</name>
</gene>
<dbReference type="InterPro" id="IPR027785">
    <property type="entry name" value="UvrD-like_helicase_C"/>
</dbReference>
<dbReference type="Pfam" id="PF08378">
    <property type="entry name" value="NERD"/>
    <property type="match status" value="1"/>
</dbReference>
<feature type="domain" description="NERD" evidence="1">
    <location>
        <begin position="11"/>
        <end position="127"/>
    </location>
</feature>
<reference evidence="3" key="1">
    <citation type="journal article" date="2019" name="Int. J. Syst. Evol. Microbiol.">
        <title>The Global Catalogue of Microorganisms (GCM) 10K type strain sequencing project: providing services to taxonomists for standard genome sequencing and annotation.</title>
        <authorList>
            <consortium name="The Broad Institute Genomics Platform"/>
            <consortium name="The Broad Institute Genome Sequencing Center for Infectious Disease"/>
            <person name="Wu L."/>
            <person name="Ma J."/>
        </authorList>
    </citation>
    <scope>NUCLEOTIDE SEQUENCE [LARGE SCALE GENOMIC DNA]</scope>
    <source>
        <strain evidence="3">JCM 32306</strain>
    </source>
</reference>
<dbReference type="InterPro" id="IPR018647">
    <property type="entry name" value="SLFN_3-like_DNA/RNA_helicase"/>
</dbReference>
<dbReference type="RefSeq" id="WP_160054434.1">
    <property type="nucleotide sequence ID" value="NZ_BMQX01000016.1"/>
</dbReference>